<dbReference type="GO" id="GO:0003723">
    <property type="term" value="F:RNA binding"/>
    <property type="evidence" value="ECO:0007669"/>
    <property type="project" value="UniProtKB-UniRule"/>
</dbReference>
<feature type="domain" description="K Homology" evidence="4">
    <location>
        <begin position="170"/>
        <end position="252"/>
    </location>
</feature>
<gene>
    <name evidence="5" type="ORF">BABINDRAFT_160361</name>
</gene>
<dbReference type="Proteomes" id="UP000094336">
    <property type="component" value="Unassembled WGS sequence"/>
</dbReference>
<dbReference type="Gene3D" id="3.30.1370.10">
    <property type="entry name" value="K Homology domain, type 1"/>
    <property type="match status" value="7"/>
</dbReference>
<dbReference type="PROSITE" id="PS50084">
    <property type="entry name" value="KH_TYPE_1"/>
    <property type="match status" value="7"/>
</dbReference>
<reference evidence="6" key="1">
    <citation type="submission" date="2016-05" db="EMBL/GenBank/DDBJ databases">
        <title>Comparative genomics of biotechnologically important yeasts.</title>
        <authorList>
            <consortium name="DOE Joint Genome Institute"/>
            <person name="Riley R."/>
            <person name="Haridas S."/>
            <person name="Wolfe K.H."/>
            <person name="Lopes M.R."/>
            <person name="Hittinger C.T."/>
            <person name="Goker M."/>
            <person name="Salamov A."/>
            <person name="Wisecaver J."/>
            <person name="Long T.M."/>
            <person name="Aerts A.L."/>
            <person name="Barry K."/>
            <person name="Choi C."/>
            <person name="Clum A."/>
            <person name="Coughlan A.Y."/>
            <person name="Deshpande S."/>
            <person name="Douglass A.P."/>
            <person name="Hanson S.J."/>
            <person name="Klenk H.-P."/>
            <person name="Labutti K."/>
            <person name="Lapidus A."/>
            <person name="Lindquist E."/>
            <person name="Lipzen A."/>
            <person name="Meier-Kolthoff J.P."/>
            <person name="Ohm R.A."/>
            <person name="Otillar R.P."/>
            <person name="Pangilinan J."/>
            <person name="Peng Y."/>
            <person name="Rokas A."/>
            <person name="Rosa C.A."/>
            <person name="Scheuner C."/>
            <person name="Sibirny A.A."/>
            <person name="Slot J.C."/>
            <person name="Stielow J.B."/>
            <person name="Sun H."/>
            <person name="Kurtzman C.P."/>
            <person name="Blackwell M."/>
            <person name="Grigoriev I.V."/>
            <person name="Jeffries T.W."/>
        </authorList>
    </citation>
    <scope>NUCLEOTIDE SEQUENCE [LARGE SCALE GENOMIC DNA]</scope>
    <source>
        <strain evidence="6">NRRL Y-12698</strain>
    </source>
</reference>
<keyword evidence="1" id="KW-0677">Repeat</keyword>
<dbReference type="GeneID" id="30146043"/>
<feature type="domain" description="K Homology" evidence="4">
    <location>
        <begin position="927"/>
        <end position="995"/>
    </location>
</feature>
<sequence length="1170" mass="126944">MSSAAAAMLAARAAAEHAPSSATTLDDLELHYSDDELHYDETAPTSAASTPVGIRDESAFPSLGNGNAAAPSPAKWGPGMKVSAAPVQSVSAKKTTSSGTIQSKFEIPLSQLQPYQPPQHTDVLKVIQQQCQVSIEVSTINKLQLKSYLIKGLAANVEKAKKQMGAKLIKPSKVVFSVPAKCKGVIIGPKGKTLKAVEADYGVRIDILDDNESSPEAEPVSEDPFAVTSGIEISGSPSACKDAQAKILRIVDEHLSNVTVKFDVAEADQFLLPFLEQQQKTETTKGVEATFGKTAVFLSGAHRLINDLKVQISEKLAALRSDIHTTTIKLPQALQGFADSEALWKDYQVVIDESKATATTLTLVGLQSNLVKCEREALSQLPLLYKGVVLDISKAHGGDLQHNNLVFQYLKEQGFFKQLVASTGIKLHYDDVIENPTAIKITFIYKSDDADAAQAVSQVRSTIIAKVNELTGDKVKLVESIHPFVLTGAANKKITEHLVAIEDVQHYIHQQLLYVVYAPVNEEEFAPTGAEISSKLAAAISALAPLVEQSQLVESVTVEVAPATQDNALTPQVQRMLLSLVEPASTELQLHVPKPGKVTLVGYKKSTSVVSAQLEKIAGEYKESGLEYTHKLNFPSNLLGRLVGSKGSFLKDLETDFGCRIQTGDSGSDSAEITLVGLKFATQQLATKIQQLTKKWADESVSTIQANSKFHGQMIGGHGANLHKLEEKYGVKIKFPSANSASSEITIKGPSKGVNKATEELSELLLFIKTHSFEKSLTVKQAYVSRIIGKGGEKLRDIMADTGVEIDVQRDAGKSGEVELQITGSQQGIKQAEQQINEIVGTLENYKTVELAIAPEFYKLIIGQQGSTMRAIMEAAPGYYDLSAPDARRLLTIPKGEAAGPVVVQGPSQTVDYVVVEVNKLVDERKNAVTEEYPLLKSKHRLLIGFQGFTRRDLEKEFSCQVNIPRVGDKKDSITLSGQQENLDKLKVKIAELTKDDWQFELEVPQHIHALISDKGKLFSTLRSDFGAEVSHGEKSKSAKKQALLPPAPADLELNQFQVVERAAEDTESVLIPYRIKSKSAANSEKAAKYVEAQIALLQQADHDAWFKTRPSVMNRIVGARGETVNGIREKSLCFIVVPKATDADADVVYLRGTVEGLKVAEKELKAVVA</sequence>
<dbReference type="SUPFAM" id="SSF54791">
    <property type="entry name" value="Eukaryotic type KH-domain (KH-domain type I)"/>
    <property type="match status" value="6"/>
</dbReference>
<keyword evidence="6" id="KW-1185">Reference proteome</keyword>
<dbReference type="AlphaFoldDB" id="A0A1E3QT88"/>
<feature type="domain" description="K Homology" evidence="4">
    <location>
        <begin position="1089"/>
        <end position="1170"/>
    </location>
</feature>
<feature type="domain" description="K Homology" evidence="4">
    <location>
        <begin position="626"/>
        <end position="694"/>
    </location>
</feature>
<evidence type="ECO:0000313" key="5">
    <source>
        <dbReference type="EMBL" id="ODQ80923.1"/>
    </source>
</evidence>
<evidence type="ECO:0000313" key="6">
    <source>
        <dbReference type="Proteomes" id="UP000094336"/>
    </source>
</evidence>
<dbReference type="CDD" id="cd00105">
    <property type="entry name" value="KH-I"/>
    <property type="match status" value="1"/>
</dbReference>
<keyword evidence="2" id="KW-0694">RNA-binding</keyword>
<dbReference type="SMART" id="SM00322">
    <property type="entry name" value="KH"/>
    <property type="match status" value="7"/>
</dbReference>
<organism evidence="5 6">
    <name type="scientific">Babjeviella inositovora NRRL Y-12698</name>
    <dbReference type="NCBI Taxonomy" id="984486"/>
    <lineage>
        <taxon>Eukaryota</taxon>
        <taxon>Fungi</taxon>
        <taxon>Dikarya</taxon>
        <taxon>Ascomycota</taxon>
        <taxon>Saccharomycotina</taxon>
        <taxon>Pichiomycetes</taxon>
        <taxon>Serinales incertae sedis</taxon>
        <taxon>Babjeviella</taxon>
    </lineage>
</organism>
<evidence type="ECO:0000259" key="4">
    <source>
        <dbReference type="SMART" id="SM00322"/>
    </source>
</evidence>
<dbReference type="RefSeq" id="XP_018986251.1">
    <property type="nucleotide sequence ID" value="XM_019128190.1"/>
</dbReference>
<feature type="region of interest" description="Disordered" evidence="3">
    <location>
        <begin position="43"/>
        <end position="81"/>
    </location>
</feature>
<feature type="domain" description="K Homology" evidence="4">
    <location>
        <begin position="771"/>
        <end position="841"/>
    </location>
</feature>
<proteinExistence type="predicted"/>
<evidence type="ECO:0000256" key="1">
    <source>
        <dbReference type="ARBA" id="ARBA00022737"/>
    </source>
</evidence>
<dbReference type="InterPro" id="IPR036612">
    <property type="entry name" value="KH_dom_type_1_sf"/>
</dbReference>
<feature type="domain" description="K Homology" evidence="4">
    <location>
        <begin position="698"/>
        <end position="766"/>
    </location>
</feature>
<dbReference type="CDD" id="cd22452">
    <property type="entry name" value="KH-I_ScSCP160_rpt7"/>
    <property type="match status" value="1"/>
</dbReference>
<dbReference type="InterPro" id="IPR004088">
    <property type="entry name" value="KH_dom_type_1"/>
</dbReference>
<dbReference type="PANTHER" id="PTHR10288">
    <property type="entry name" value="KH DOMAIN CONTAINING RNA BINDING PROTEIN"/>
    <property type="match status" value="1"/>
</dbReference>
<evidence type="ECO:0000256" key="3">
    <source>
        <dbReference type="SAM" id="MobiDB-lite"/>
    </source>
</evidence>
<dbReference type="EMBL" id="KV454428">
    <property type="protein sequence ID" value="ODQ80923.1"/>
    <property type="molecule type" value="Genomic_DNA"/>
</dbReference>
<dbReference type="OrthoDB" id="10027144at2759"/>
<dbReference type="STRING" id="984486.A0A1E3QT88"/>
<dbReference type="InterPro" id="IPR004087">
    <property type="entry name" value="KH_dom"/>
</dbReference>
<accession>A0A1E3QT88</accession>
<evidence type="ECO:0000256" key="2">
    <source>
        <dbReference type="PROSITE-ProRule" id="PRU00117"/>
    </source>
</evidence>
<dbReference type="Pfam" id="PF00013">
    <property type="entry name" value="KH_1"/>
    <property type="match status" value="6"/>
</dbReference>
<protein>
    <recommendedName>
        <fullName evidence="4">K Homology domain-containing protein</fullName>
    </recommendedName>
</protein>
<name>A0A1E3QT88_9ASCO</name>
<feature type="domain" description="K Homology" evidence="4">
    <location>
        <begin position="845"/>
        <end position="923"/>
    </location>
</feature>